<feature type="signal peptide" evidence="3">
    <location>
        <begin position="1"/>
        <end position="30"/>
    </location>
</feature>
<dbReference type="AlphaFoldDB" id="A0AAN8MT17"/>
<accession>A0AAN8MT17</accession>
<keyword evidence="6" id="KW-1185">Reference proteome</keyword>
<keyword evidence="3" id="KW-0732">Signal</keyword>
<dbReference type="InterPro" id="IPR056124">
    <property type="entry name" value="DUF7707"/>
</dbReference>
<keyword evidence="2" id="KW-0812">Transmembrane</keyword>
<evidence type="ECO:0000256" key="3">
    <source>
        <dbReference type="SAM" id="SignalP"/>
    </source>
</evidence>
<keyword evidence="2" id="KW-1133">Transmembrane helix</keyword>
<feature type="region of interest" description="Disordered" evidence="1">
    <location>
        <begin position="167"/>
        <end position="253"/>
    </location>
</feature>
<evidence type="ECO:0000313" key="5">
    <source>
        <dbReference type="EMBL" id="KAK6337007.1"/>
    </source>
</evidence>
<evidence type="ECO:0000259" key="4">
    <source>
        <dbReference type="Pfam" id="PF24808"/>
    </source>
</evidence>
<feature type="compositionally biased region" description="Low complexity" evidence="1">
    <location>
        <begin position="173"/>
        <end position="219"/>
    </location>
</feature>
<dbReference type="EMBL" id="JAVHNR010000007">
    <property type="protein sequence ID" value="KAK6337007.1"/>
    <property type="molecule type" value="Genomic_DNA"/>
</dbReference>
<keyword evidence="2" id="KW-0472">Membrane</keyword>
<dbReference type="Pfam" id="PF24808">
    <property type="entry name" value="DUF7707"/>
    <property type="match status" value="1"/>
</dbReference>
<sequence length="337" mass="35288">MQHSSQLKLTARSILRFASLLLITATQTDAVAEASILDPNAVHLWKRETWCQENALLCGAICLDRTLINNCDTEPLVYDCSCATKLPPYISPYSFRFTLPVSLCETVRLECPSFNDPITGLESACFELQCGGTLLFSGGTPTTALGEIWAPFTITDQEIVIPFTVGPTTDFVQPSQPVPSDTSSTPTTDFAPDPTQPVPSDTSSTPTTDFAPDPTRPTTITSETQTSFITSLSSPSIETTGTGEPGNGDGGKKGLSTGAAAGIGVGIGVPILLIILFLVYKWGGRRAIAPLAPAPSLADKYPQQHGGNEIAGGGGYPGIGDGNQIGGIEGAYGSSNR</sequence>
<feature type="chain" id="PRO_5042985769" description="DUF7707 domain-containing protein" evidence="3">
    <location>
        <begin position="31"/>
        <end position="337"/>
    </location>
</feature>
<evidence type="ECO:0000313" key="6">
    <source>
        <dbReference type="Proteomes" id="UP001313282"/>
    </source>
</evidence>
<organism evidence="5 6">
    <name type="scientific">Orbilia javanica</name>
    <dbReference type="NCBI Taxonomy" id="47235"/>
    <lineage>
        <taxon>Eukaryota</taxon>
        <taxon>Fungi</taxon>
        <taxon>Dikarya</taxon>
        <taxon>Ascomycota</taxon>
        <taxon>Pezizomycotina</taxon>
        <taxon>Orbiliomycetes</taxon>
        <taxon>Orbiliales</taxon>
        <taxon>Orbiliaceae</taxon>
        <taxon>Orbilia</taxon>
    </lineage>
</organism>
<proteinExistence type="predicted"/>
<comment type="caution">
    <text evidence="5">The sequence shown here is derived from an EMBL/GenBank/DDBJ whole genome shotgun (WGS) entry which is preliminary data.</text>
</comment>
<feature type="transmembrane region" description="Helical" evidence="2">
    <location>
        <begin position="259"/>
        <end position="280"/>
    </location>
</feature>
<dbReference type="PANTHER" id="PTHR38118:SF2">
    <property type="entry name" value="CDP-ALCOHOL PHOSPHATIDYLTRANSFERASE PROTEIN"/>
    <property type="match status" value="1"/>
</dbReference>
<gene>
    <name evidence="5" type="ORF">TWF718_009793</name>
</gene>
<dbReference type="PANTHER" id="PTHR38118">
    <property type="entry name" value="ANCHORED CELL WALL PROTEIN 11-RELATED"/>
    <property type="match status" value="1"/>
</dbReference>
<protein>
    <recommendedName>
        <fullName evidence="4">DUF7707 domain-containing protein</fullName>
    </recommendedName>
</protein>
<name>A0AAN8MT17_9PEZI</name>
<reference evidence="5 6" key="1">
    <citation type="submission" date="2019-10" db="EMBL/GenBank/DDBJ databases">
        <authorList>
            <person name="Palmer J.M."/>
        </authorList>
    </citation>
    <scope>NUCLEOTIDE SEQUENCE [LARGE SCALE GENOMIC DNA]</scope>
    <source>
        <strain evidence="5 6">TWF718</strain>
    </source>
</reference>
<evidence type="ECO:0000256" key="2">
    <source>
        <dbReference type="SAM" id="Phobius"/>
    </source>
</evidence>
<evidence type="ECO:0000256" key="1">
    <source>
        <dbReference type="SAM" id="MobiDB-lite"/>
    </source>
</evidence>
<dbReference type="Proteomes" id="UP001313282">
    <property type="component" value="Unassembled WGS sequence"/>
</dbReference>
<feature type="domain" description="DUF7707" evidence="4">
    <location>
        <begin position="37"/>
        <end position="127"/>
    </location>
</feature>
<feature type="compositionally biased region" description="Polar residues" evidence="1">
    <location>
        <begin position="220"/>
        <end position="238"/>
    </location>
</feature>